<gene>
    <name evidence="2" type="ORF">SAMN04488522_107289</name>
</gene>
<proteinExistence type="predicted"/>
<evidence type="ECO:0000313" key="2">
    <source>
        <dbReference type="EMBL" id="SHG79788.1"/>
    </source>
</evidence>
<organism evidence="2 3">
    <name type="scientific">Pedobacter caeni</name>
    <dbReference type="NCBI Taxonomy" id="288992"/>
    <lineage>
        <taxon>Bacteria</taxon>
        <taxon>Pseudomonadati</taxon>
        <taxon>Bacteroidota</taxon>
        <taxon>Sphingobacteriia</taxon>
        <taxon>Sphingobacteriales</taxon>
        <taxon>Sphingobacteriaceae</taxon>
        <taxon>Pedobacter</taxon>
    </lineage>
</organism>
<accession>A0A1M5MR52</accession>
<keyword evidence="1" id="KW-0472">Membrane</keyword>
<keyword evidence="3" id="KW-1185">Reference proteome</keyword>
<reference evidence="3" key="1">
    <citation type="submission" date="2016-11" db="EMBL/GenBank/DDBJ databases">
        <authorList>
            <person name="Varghese N."/>
            <person name="Submissions S."/>
        </authorList>
    </citation>
    <scope>NUCLEOTIDE SEQUENCE [LARGE SCALE GENOMIC DNA]</scope>
    <source>
        <strain evidence="3">DSM 16990</strain>
    </source>
</reference>
<dbReference type="OrthoDB" id="759346at2"/>
<name>A0A1M5MR52_9SPHI</name>
<protein>
    <recommendedName>
        <fullName evidence="4">FecR family protein</fullName>
    </recommendedName>
</protein>
<keyword evidence="1" id="KW-1133">Transmembrane helix</keyword>
<feature type="transmembrane region" description="Helical" evidence="1">
    <location>
        <begin position="70"/>
        <end position="89"/>
    </location>
</feature>
<dbReference type="EMBL" id="FQUQ01000007">
    <property type="protein sequence ID" value="SHG79788.1"/>
    <property type="molecule type" value="Genomic_DNA"/>
</dbReference>
<dbReference type="RefSeq" id="WP_073237514.1">
    <property type="nucleotide sequence ID" value="NZ_FQUQ01000007.1"/>
</dbReference>
<evidence type="ECO:0000313" key="3">
    <source>
        <dbReference type="Proteomes" id="UP000184287"/>
    </source>
</evidence>
<sequence>MNPETLKKCLSGDASKEEWATYQQWLEGVDNEEDCLSEVSIEEGSNTRIWQQIQEQNQRQDRFRKYKMQTIWIAVAASLLLICSCLIFFRNEAAPPNQQMVFQSDDSYPLLEKEFDGILMKLGTNSKVKMQSLVDNDINIQLSGNILISNTSAQDKYTEVLYTATDGHQSSRKILLKKGQKYLLAYYPLKEDKLLVIENQALMDMPPALVMNLKHDFDLL</sequence>
<dbReference type="AlphaFoldDB" id="A0A1M5MR52"/>
<evidence type="ECO:0000256" key="1">
    <source>
        <dbReference type="SAM" id="Phobius"/>
    </source>
</evidence>
<dbReference type="STRING" id="288992.SAMN04488522_107289"/>
<evidence type="ECO:0008006" key="4">
    <source>
        <dbReference type="Google" id="ProtNLM"/>
    </source>
</evidence>
<keyword evidence="1" id="KW-0812">Transmembrane</keyword>
<dbReference type="Proteomes" id="UP000184287">
    <property type="component" value="Unassembled WGS sequence"/>
</dbReference>